<protein>
    <submittedName>
        <fullName evidence="2">Uncharacterized protein (UPF0333 family)</fullName>
    </submittedName>
</protein>
<keyword evidence="1" id="KW-1133">Transmembrane helix</keyword>
<evidence type="ECO:0000313" key="2">
    <source>
        <dbReference type="EMBL" id="NYE82195.1"/>
    </source>
</evidence>
<feature type="transmembrane region" description="Helical" evidence="1">
    <location>
        <begin position="365"/>
        <end position="383"/>
    </location>
</feature>
<keyword evidence="1" id="KW-0472">Membrane</keyword>
<feature type="transmembrane region" description="Helical" evidence="1">
    <location>
        <begin position="12"/>
        <end position="30"/>
    </location>
</feature>
<feature type="transmembrane region" description="Helical" evidence="1">
    <location>
        <begin position="136"/>
        <end position="153"/>
    </location>
</feature>
<dbReference type="EMBL" id="JACBYR010000001">
    <property type="protein sequence ID" value="NYE82195.1"/>
    <property type="molecule type" value="Genomic_DNA"/>
</dbReference>
<evidence type="ECO:0000313" key="3">
    <source>
        <dbReference type="Proteomes" id="UP000542125"/>
    </source>
</evidence>
<evidence type="ECO:0000256" key="1">
    <source>
        <dbReference type="SAM" id="Phobius"/>
    </source>
</evidence>
<feature type="transmembrane region" description="Helical" evidence="1">
    <location>
        <begin position="159"/>
        <end position="180"/>
    </location>
</feature>
<name>A0A7Y9ISU2_9BURK</name>
<organism evidence="2 3">
    <name type="scientific">Pigmentiphaga litoralis</name>
    <dbReference type="NCBI Taxonomy" id="516702"/>
    <lineage>
        <taxon>Bacteria</taxon>
        <taxon>Pseudomonadati</taxon>
        <taxon>Pseudomonadota</taxon>
        <taxon>Betaproteobacteria</taxon>
        <taxon>Burkholderiales</taxon>
        <taxon>Alcaligenaceae</taxon>
        <taxon>Pigmentiphaga</taxon>
    </lineage>
</organism>
<feature type="transmembrane region" description="Helical" evidence="1">
    <location>
        <begin position="102"/>
        <end position="124"/>
    </location>
</feature>
<feature type="transmembrane region" description="Helical" evidence="1">
    <location>
        <begin position="337"/>
        <end position="359"/>
    </location>
</feature>
<proteinExistence type="predicted"/>
<dbReference type="AlphaFoldDB" id="A0A7Y9ISU2"/>
<gene>
    <name evidence="2" type="ORF">FHW18_001466</name>
</gene>
<feature type="transmembrane region" description="Helical" evidence="1">
    <location>
        <begin position="304"/>
        <end position="325"/>
    </location>
</feature>
<accession>A0A7Y9ISU2</accession>
<dbReference type="Proteomes" id="UP000542125">
    <property type="component" value="Unassembled WGS sequence"/>
</dbReference>
<feature type="transmembrane region" description="Helical" evidence="1">
    <location>
        <begin position="272"/>
        <end position="292"/>
    </location>
</feature>
<keyword evidence="1" id="KW-0812">Transmembrane</keyword>
<sequence>MKHLPLIIGHVIKGFAILAKLAFLILVVPGMAKGEFANYFVDLTIALLVGRVVSCCAEDQIVLLSRGQRRRERFFLGSLHVAFLVAVAATIIGALWSGSPRAVMIASASMTIATLSYAAGLVRGNSPLAYELVSNVRWLLLLLLAMGTHAATANDLITLFNLSTMATLAITLLVLGSVLPGRGIPLDLRGYRCLLSRYPSWATKVVSNALLLLNLRSVPVFLKLLGRQVDDSLAIAFSIGEVCWQLCMVFVNRTYSLLATAFGHSNKPSLAFGFLACAVVTAVCCIGFYAIASIVPNASWLDRLHLPMVFVAIAYSGAVSLFSLYRAYSWFLFRRSLGTDVLLYQTALAASGLCALAVIRDPVTVTALLSVVASLLYVFFFKAKLDR</sequence>
<dbReference type="RefSeq" id="WP_179584808.1">
    <property type="nucleotide sequence ID" value="NZ_JACBYR010000001.1"/>
</dbReference>
<keyword evidence="3" id="KW-1185">Reference proteome</keyword>
<comment type="caution">
    <text evidence="2">The sequence shown here is derived from an EMBL/GenBank/DDBJ whole genome shotgun (WGS) entry which is preliminary data.</text>
</comment>
<reference evidence="2 3" key="1">
    <citation type="submission" date="2020-07" db="EMBL/GenBank/DDBJ databases">
        <title>Genomic Encyclopedia of Type Strains, Phase IV (KMG-V): Genome sequencing to study the core and pangenomes of soil and plant-associated prokaryotes.</title>
        <authorList>
            <person name="Whitman W."/>
        </authorList>
    </citation>
    <scope>NUCLEOTIDE SEQUENCE [LARGE SCALE GENOMIC DNA]</scope>
    <source>
        <strain evidence="2 3">SAS40</strain>
    </source>
</reference>
<feature type="transmembrane region" description="Helical" evidence="1">
    <location>
        <begin position="74"/>
        <end position="96"/>
    </location>
</feature>